<keyword evidence="3" id="KW-1185">Reference proteome</keyword>
<feature type="compositionally biased region" description="Basic and acidic residues" evidence="1">
    <location>
        <begin position="52"/>
        <end position="66"/>
    </location>
</feature>
<evidence type="ECO:0000313" key="3">
    <source>
        <dbReference type="Proteomes" id="UP000053097"/>
    </source>
</evidence>
<feature type="region of interest" description="Disordered" evidence="1">
    <location>
        <begin position="41"/>
        <end position="66"/>
    </location>
</feature>
<proteinExistence type="predicted"/>
<dbReference type="EMBL" id="KK107238">
    <property type="protein sequence ID" value="EZA54828.1"/>
    <property type="molecule type" value="Genomic_DNA"/>
</dbReference>
<dbReference type="AlphaFoldDB" id="A0A026WFW4"/>
<organism evidence="2 3">
    <name type="scientific">Ooceraea biroi</name>
    <name type="common">Clonal raider ant</name>
    <name type="synonym">Cerapachys biroi</name>
    <dbReference type="NCBI Taxonomy" id="2015173"/>
    <lineage>
        <taxon>Eukaryota</taxon>
        <taxon>Metazoa</taxon>
        <taxon>Ecdysozoa</taxon>
        <taxon>Arthropoda</taxon>
        <taxon>Hexapoda</taxon>
        <taxon>Insecta</taxon>
        <taxon>Pterygota</taxon>
        <taxon>Neoptera</taxon>
        <taxon>Endopterygota</taxon>
        <taxon>Hymenoptera</taxon>
        <taxon>Apocrita</taxon>
        <taxon>Aculeata</taxon>
        <taxon>Formicoidea</taxon>
        <taxon>Formicidae</taxon>
        <taxon>Dorylinae</taxon>
        <taxon>Ooceraea</taxon>
    </lineage>
</organism>
<reference evidence="2 3" key="1">
    <citation type="journal article" date="2014" name="Curr. Biol.">
        <title>The genome of the clonal raider ant Cerapachys biroi.</title>
        <authorList>
            <person name="Oxley P.R."/>
            <person name="Ji L."/>
            <person name="Fetter-Pruneda I."/>
            <person name="McKenzie S.K."/>
            <person name="Li C."/>
            <person name="Hu H."/>
            <person name="Zhang G."/>
            <person name="Kronauer D.J."/>
        </authorList>
    </citation>
    <scope>NUCLEOTIDE SEQUENCE [LARGE SCALE GENOMIC DNA]</scope>
</reference>
<dbReference type="Proteomes" id="UP000053097">
    <property type="component" value="Unassembled WGS sequence"/>
</dbReference>
<name>A0A026WFW4_OOCBI</name>
<evidence type="ECO:0000256" key="1">
    <source>
        <dbReference type="SAM" id="MobiDB-lite"/>
    </source>
</evidence>
<protein>
    <submittedName>
        <fullName evidence="2">Uncharacterized protein</fullName>
    </submittedName>
</protein>
<accession>A0A026WFW4</accession>
<sequence length="66" mass="7558">MYLYLEMTVFKLTRVSGITDKLITEFKGALRMAKSLVVNAKGTASRKGATSNRERWRRSGFDDKKK</sequence>
<gene>
    <name evidence="2" type="ORF">X777_05113</name>
</gene>
<evidence type="ECO:0000313" key="2">
    <source>
        <dbReference type="EMBL" id="EZA54828.1"/>
    </source>
</evidence>